<feature type="region of interest" description="Disordered" evidence="1">
    <location>
        <begin position="142"/>
        <end position="197"/>
    </location>
</feature>
<keyword evidence="5" id="KW-1185">Reference proteome</keyword>
<dbReference type="RefSeq" id="WP_146979505.1">
    <property type="nucleotide sequence ID" value="NZ_VOSM01000001.1"/>
</dbReference>
<feature type="signal peptide" evidence="3">
    <location>
        <begin position="1"/>
        <end position="26"/>
    </location>
</feature>
<evidence type="ECO:0008006" key="6">
    <source>
        <dbReference type="Google" id="ProtNLM"/>
    </source>
</evidence>
<dbReference type="OrthoDB" id="5486972at2"/>
<proteinExistence type="predicted"/>
<dbReference type="AlphaFoldDB" id="A0A5C6XJG6"/>
<dbReference type="Gene3D" id="1.10.220.30">
    <property type="match status" value="2"/>
</dbReference>
<keyword evidence="2" id="KW-1133">Transmembrane helix</keyword>
<protein>
    <recommendedName>
        <fullName evidence="6">Flagellar motor switch protein FliG</fullName>
    </recommendedName>
</protein>
<evidence type="ECO:0000313" key="4">
    <source>
        <dbReference type="EMBL" id="TXD39070.1"/>
    </source>
</evidence>
<dbReference type="Proteomes" id="UP000321412">
    <property type="component" value="Unassembled WGS sequence"/>
</dbReference>
<dbReference type="SUPFAM" id="SSF48029">
    <property type="entry name" value="FliG"/>
    <property type="match status" value="1"/>
</dbReference>
<feature type="region of interest" description="Disordered" evidence="1">
    <location>
        <begin position="234"/>
        <end position="255"/>
    </location>
</feature>
<sequence length="600" mass="66440">MLRARHHLIFALLAATFALCASPAFAQGRTGERAAIEGTRAQAEALARAELEGLLSRLCPGRCELVELRAVVEAPRAVGRVTPGFGDAVAGSSYETRVSRIEATVLLDSKLPQNFRANIARMAQFRLQDIAPTIEVRPEFLDFPEPQLPPMPPMMQEEPRPAPRPAPLPPLPEVEDPEPEPATEPLPTPEEPADDGRPLWQDALPWIALLATLLILSFLIIMILRRLEALTDRRNEPTPEPARPLDDAPDARPRAMPDVDLLRDELKHSRPVLNRMLRAWIADDPAEVALLVRLVGSGILSDVRRDASLRAPMETIADEVARRDQPLDADEAHAIAEKARARLTAQQVLDDGSTDAEWEFLEGLGLAHIATLLESCTRRERAFVLTRLSPVVRSRYLEGLESEERRDLLLETSDADALSRTQARELAARQRAMAEEFIDAGREAQGQASMMLEMIEALALREQEDILRDILAKKPAVAEVVLSQMVLESAAMHVPDEPLANALHRIPVDTLALFMRGTRRDIADHLLARAPVSTRQALATELSLDIPSTRAEFLEARRTFSQTLRTTLARDGFEVATYNANALRRGAHARQAPPTEPEVL</sequence>
<evidence type="ECO:0000313" key="5">
    <source>
        <dbReference type="Proteomes" id="UP000321412"/>
    </source>
</evidence>
<feature type="transmembrane region" description="Helical" evidence="2">
    <location>
        <begin position="203"/>
        <end position="224"/>
    </location>
</feature>
<evidence type="ECO:0000256" key="3">
    <source>
        <dbReference type="SAM" id="SignalP"/>
    </source>
</evidence>
<dbReference type="InterPro" id="IPR011002">
    <property type="entry name" value="FliG_a-hlx"/>
</dbReference>
<gene>
    <name evidence="4" type="ORF">FRC98_01300</name>
</gene>
<reference evidence="4 5" key="1">
    <citation type="submission" date="2019-08" db="EMBL/GenBank/DDBJ databases">
        <title>Bradymonadales sp. TMQ4.</title>
        <authorList>
            <person name="Liang Q."/>
        </authorList>
    </citation>
    <scope>NUCLEOTIDE SEQUENCE [LARGE SCALE GENOMIC DNA]</scope>
    <source>
        <strain evidence="4 5">TMQ4</strain>
    </source>
</reference>
<name>A0A5C6XJG6_9DELT</name>
<evidence type="ECO:0000256" key="1">
    <source>
        <dbReference type="SAM" id="MobiDB-lite"/>
    </source>
</evidence>
<keyword evidence="3" id="KW-0732">Signal</keyword>
<feature type="compositionally biased region" description="Pro residues" evidence="1">
    <location>
        <begin position="162"/>
        <end position="172"/>
    </location>
</feature>
<organism evidence="4 5">
    <name type="scientific">Lujinxingia vulgaris</name>
    <dbReference type="NCBI Taxonomy" id="2600176"/>
    <lineage>
        <taxon>Bacteria</taxon>
        <taxon>Deltaproteobacteria</taxon>
        <taxon>Bradymonadales</taxon>
        <taxon>Lujinxingiaceae</taxon>
        <taxon>Lujinxingia</taxon>
    </lineage>
</organism>
<comment type="caution">
    <text evidence="4">The sequence shown here is derived from an EMBL/GenBank/DDBJ whole genome shotgun (WGS) entry which is preliminary data.</text>
</comment>
<accession>A0A5C6XJG6</accession>
<evidence type="ECO:0000256" key="2">
    <source>
        <dbReference type="SAM" id="Phobius"/>
    </source>
</evidence>
<keyword evidence="2" id="KW-0812">Transmembrane</keyword>
<dbReference type="EMBL" id="VOSM01000001">
    <property type="protein sequence ID" value="TXD39070.1"/>
    <property type="molecule type" value="Genomic_DNA"/>
</dbReference>
<feature type="chain" id="PRO_5022670565" description="Flagellar motor switch protein FliG" evidence="3">
    <location>
        <begin position="27"/>
        <end position="600"/>
    </location>
</feature>
<keyword evidence="2" id="KW-0472">Membrane</keyword>